<dbReference type="AlphaFoldDB" id="V8CPV0"/>
<accession>V8CPV0</accession>
<evidence type="ECO:0000313" key="1">
    <source>
        <dbReference type="EMBL" id="ETD29122.1"/>
    </source>
</evidence>
<comment type="caution">
    <text evidence="1">The sequence shown here is derived from an EMBL/GenBank/DDBJ whole genome shotgun (WGS) entry which is preliminary data.</text>
</comment>
<gene>
    <name evidence="1" type="ORF">HMPREF1173_00906</name>
</gene>
<protein>
    <submittedName>
        <fullName evidence="1">Uncharacterized protein</fullName>
    </submittedName>
</protein>
<dbReference type="HOGENOM" id="CLU_3331472_0_0_10"/>
<evidence type="ECO:0000313" key="2">
    <source>
        <dbReference type="Proteomes" id="UP000018727"/>
    </source>
</evidence>
<dbReference type="PATRIC" id="fig|1073366.3.peg.939"/>
<name>V8CPV0_9BACT</name>
<sequence>MLIQRLLAFRVINHTITTNTIISANISYLTDKVFGNIQ</sequence>
<dbReference type="EMBL" id="AZJH01000011">
    <property type="protein sequence ID" value="ETD29122.1"/>
    <property type="molecule type" value="Genomic_DNA"/>
</dbReference>
<keyword evidence="2" id="KW-1185">Reference proteome</keyword>
<dbReference type="Proteomes" id="UP000018727">
    <property type="component" value="Unassembled WGS sequence"/>
</dbReference>
<reference evidence="1 2" key="1">
    <citation type="submission" date="2013-10" db="EMBL/GenBank/DDBJ databases">
        <title>The Genome Sequence of Prevotella nigrescens CC14M.</title>
        <authorList>
            <consortium name="The Broad Institute Genomics Platform"/>
            <person name="Earl A."/>
            <person name="Allen-Vercoe E."/>
            <person name="Daigneault M."/>
            <person name="Young S.K."/>
            <person name="Zeng Q."/>
            <person name="Gargeya S."/>
            <person name="Fitzgerald M."/>
            <person name="Abouelleil A."/>
            <person name="Alvarado L."/>
            <person name="Chapman S.B."/>
            <person name="Gainer-Dewar J."/>
            <person name="Goldberg J."/>
            <person name="Griggs A."/>
            <person name="Gujja S."/>
            <person name="Hansen M."/>
            <person name="Howarth C."/>
            <person name="Imamovic A."/>
            <person name="Ireland A."/>
            <person name="Larimer J."/>
            <person name="McCowan C."/>
            <person name="Murphy C."/>
            <person name="Pearson M."/>
            <person name="Poon T.W."/>
            <person name="Priest M."/>
            <person name="Roberts A."/>
            <person name="Saif S."/>
            <person name="Shea T."/>
            <person name="Sykes S."/>
            <person name="Wortman J."/>
            <person name="Nusbaum C."/>
            <person name="Birren B."/>
        </authorList>
    </citation>
    <scope>NUCLEOTIDE SEQUENCE [LARGE SCALE GENOMIC DNA]</scope>
    <source>
        <strain evidence="1 2">CC14M</strain>
    </source>
</reference>
<proteinExistence type="predicted"/>
<organism evidence="1 2">
    <name type="scientific">Prevotella nigrescens CC14M</name>
    <dbReference type="NCBI Taxonomy" id="1073366"/>
    <lineage>
        <taxon>Bacteria</taxon>
        <taxon>Pseudomonadati</taxon>
        <taxon>Bacteroidota</taxon>
        <taxon>Bacteroidia</taxon>
        <taxon>Bacteroidales</taxon>
        <taxon>Prevotellaceae</taxon>
        <taxon>Prevotella</taxon>
    </lineage>
</organism>